<feature type="chain" id="PRO_5046983162" evidence="6">
    <location>
        <begin position="21"/>
        <end position="431"/>
    </location>
</feature>
<dbReference type="Gene3D" id="3.40.190.10">
    <property type="entry name" value="Periplasmic binding protein-like II"/>
    <property type="match status" value="2"/>
</dbReference>
<name>A0ABU2WTG6_9ACTN</name>
<dbReference type="SUPFAM" id="SSF53850">
    <property type="entry name" value="Periplasmic binding protein-like II"/>
    <property type="match status" value="1"/>
</dbReference>
<dbReference type="RefSeq" id="WP_311411070.1">
    <property type="nucleotide sequence ID" value="NZ_JAVRFL010000007.1"/>
</dbReference>
<dbReference type="PANTHER" id="PTHR43649:SF33">
    <property type="entry name" value="POLYGALACTURONAN_RHAMNOGALACTURONAN-BINDING PROTEIN YTCQ"/>
    <property type="match status" value="1"/>
</dbReference>
<evidence type="ECO:0000256" key="5">
    <source>
        <dbReference type="ARBA" id="ARBA00023288"/>
    </source>
</evidence>
<organism evidence="7 8">
    <name type="scientific">Micromonospora reichwaldensis</name>
    <dbReference type="NCBI Taxonomy" id="3075516"/>
    <lineage>
        <taxon>Bacteria</taxon>
        <taxon>Bacillati</taxon>
        <taxon>Actinomycetota</taxon>
        <taxon>Actinomycetes</taxon>
        <taxon>Micromonosporales</taxon>
        <taxon>Micromonosporaceae</taxon>
        <taxon>Micromonospora</taxon>
    </lineage>
</organism>
<evidence type="ECO:0000256" key="4">
    <source>
        <dbReference type="ARBA" id="ARBA00023139"/>
    </source>
</evidence>
<keyword evidence="3" id="KW-0472">Membrane</keyword>
<dbReference type="Proteomes" id="UP001180973">
    <property type="component" value="Unassembled WGS sequence"/>
</dbReference>
<dbReference type="InterPro" id="IPR006059">
    <property type="entry name" value="SBP"/>
</dbReference>
<keyword evidence="2 6" id="KW-0732">Signal</keyword>
<evidence type="ECO:0000256" key="3">
    <source>
        <dbReference type="ARBA" id="ARBA00023136"/>
    </source>
</evidence>
<dbReference type="PROSITE" id="PS51257">
    <property type="entry name" value="PROKAR_LIPOPROTEIN"/>
    <property type="match status" value="1"/>
</dbReference>
<evidence type="ECO:0000313" key="7">
    <source>
        <dbReference type="EMBL" id="MDT0528879.1"/>
    </source>
</evidence>
<evidence type="ECO:0000256" key="1">
    <source>
        <dbReference type="ARBA" id="ARBA00022475"/>
    </source>
</evidence>
<keyword evidence="8" id="KW-1185">Reference proteome</keyword>
<dbReference type="CDD" id="cd13585">
    <property type="entry name" value="PBP2_TMBP_like"/>
    <property type="match status" value="1"/>
</dbReference>
<accession>A0ABU2WTG6</accession>
<dbReference type="EMBL" id="JAVRFL010000007">
    <property type="protein sequence ID" value="MDT0528879.1"/>
    <property type="molecule type" value="Genomic_DNA"/>
</dbReference>
<keyword evidence="5" id="KW-0449">Lipoprotein</keyword>
<dbReference type="Pfam" id="PF01547">
    <property type="entry name" value="SBP_bac_1"/>
    <property type="match status" value="1"/>
</dbReference>
<dbReference type="PANTHER" id="PTHR43649">
    <property type="entry name" value="ARABINOSE-BINDING PROTEIN-RELATED"/>
    <property type="match status" value="1"/>
</dbReference>
<sequence length="431" mass="45870">MRHRYLSAALALALVGGLTAGCGSDSAGSANEINLIMSNHPWQRAIEPLIDDFEKESGVTVKVQTFAEQQMRDKVQLNLQSRSASMDVFMTLPSREGPQFAKSNYYEPLDDHVAKAGADYDVDDFPAAVRAGMTVDDKLIAAPINVEGVVLYYRTDLFDKYGVTPPKTLDELTTAAETIKQKSGGSVTPIALRGQSAALPFTFGPFLHSQGVSWTKPDGTPNFDDPKAIEAIDRYATLAREYGPPGVVNNTFTQSSALFAAGNAAMELESSNEVSSIVDPKTSKIADKIGVLDFPAGAAGSKTTVLSWGLSVSSFSKNKDAAWKFVQWATSAKTQLELTKSGIAPPRTSVSQDPAYTATLNTETLKQWNAALTKAQTDGDTEVGPVGVAAPEMRKVIGDAVGTVILGRASAEDAAKQIQDGLTPLLAKNSE</sequence>
<evidence type="ECO:0000313" key="8">
    <source>
        <dbReference type="Proteomes" id="UP001180973"/>
    </source>
</evidence>
<gene>
    <name evidence="7" type="ORF">RM555_07735</name>
</gene>
<keyword evidence="4" id="KW-0564">Palmitate</keyword>
<reference evidence="7" key="1">
    <citation type="submission" date="2023-09" db="EMBL/GenBank/DDBJ databases">
        <title>30 novel species of actinomycetes from the DSMZ collection.</title>
        <authorList>
            <person name="Nouioui I."/>
        </authorList>
    </citation>
    <scope>NUCLEOTIDE SEQUENCE</scope>
    <source>
        <strain evidence="7">DSM 115977</strain>
    </source>
</reference>
<evidence type="ECO:0000256" key="2">
    <source>
        <dbReference type="ARBA" id="ARBA00022729"/>
    </source>
</evidence>
<keyword evidence="1" id="KW-1003">Cell membrane</keyword>
<comment type="caution">
    <text evidence="7">The sequence shown here is derived from an EMBL/GenBank/DDBJ whole genome shotgun (WGS) entry which is preliminary data.</text>
</comment>
<proteinExistence type="predicted"/>
<protein>
    <submittedName>
        <fullName evidence="7">Sugar ABC transporter substrate-binding protein</fullName>
    </submittedName>
</protein>
<feature type="signal peptide" evidence="6">
    <location>
        <begin position="1"/>
        <end position="20"/>
    </location>
</feature>
<evidence type="ECO:0000256" key="6">
    <source>
        <dbReference type="SAM" id="SignalP"/>
    </source>
</evidence>
<dbReference type="InterPro" id="IPR050490">
    <property type="entry name" value="Bact_solute-bd_prot1"/>
</dbReference>